<evidence type="ECO:0000256" key="2">
    <source>
        <dbReference type="SAM" id="MobiDB-lite"/>
    </source>
</evidence>
<evidence type="ECO:0000313" key="3">
    <source>
        <dbReference type="EMBL" id="CDM84942.1"/>
    </source>
</evidence>
<dbReference type="HOGENOM" id="CLU_059108_0_0_1"/>
<feature type="coiled-coil region" evidence="1">
    <location>
        <begin position="220"/>
        <end position="292"/>
    </location>
</feature>
<keyword evidence="1" id="KW-0175">Coiled coil</keyword>
<gene>
    <name evidence="3" type="ORF">TRAES_3BF002300130CFD_c1</name>
</gene>
<proteinExistence type="predicted"/>
<dbReference type="PANTHER" id="PTHR35163:SF8">
    <property type="entry name" value="GENOME ASSEMBLY, CHROMOSOME: II"/>
    <property type="match status" value="1"/>
</dbReference>
<feature type="region of interest" description="Disordered" evidence="2">
    <location>
        <begin position="1"/>
        <end position="23"/>
    </location>
</feature>
<feature type="compositionally biased region" description="Polar residues" evidence="2">
    <location>
        <begin position="10"/>
        <end position="23"/>
    </location>
</feature>
<dbReference type="EMBL" id="HG670306">
    <property type="protein sequence ID" value="CDM84942.1"/>
    <property type="molecule type" value="Genomic_DNA"/>
</dbReference>
<accession>A0A077S4U9</accession>
<organism evidence="3">
    <name type="scientific">Triticum aestivum</name>
    <name type="common">Wheat</name>
    <dbReference type="NCBI Taxonomy" id="4565"/>
    <lineage>
        <taxon>Eukaryota</taxon>
        <taxon>Viridiplantae</taxon>
        <taxon>Streptophyta</taxon>
        <taxon>Embryophyta</taxon>
        <taxon>Tracheophyta</taxon>
        <taxon>Spermatophyta</taxon>
        <taxon>Magnoliopsida</taxon>
        <taxon>Liliopsida</taxon>
        <taxon>Poales</taxon>
        <taxon>Poaceae</taxon>
        <taxon>BOP clade</taxon>
        <taxon>Pooideae</taxon>
        <taxon>Triticodae</taxon>
        <taxon>Triticeae</taxon>
        <taxon>Triticinae</taxon>
        <taxon>Triticum</taxon>
    </lineage>
</organism>
<dbReference type="PANTHER" id="PTHR35163">
    <property type="entry name" value="OS02G0467300 PROTEIN"/>
    <property type="match status" value="1"/>
</dbReference>
<sequence length="296" mass="34203">MVFKDESSEDTSSLPYMHSTSSTDELNQVPFSVEDSDYQGFELDMMSPCEKHEKASERLVAFAGTDTGRRFLAYAELKGKTVRLLFFFIYLWKNTSLKLWAMVEDSKSARVSDNLESALTIHHLTEGKNKLEANYDKLVQDVHELISFQEERVVDFRYLQSNITYQQQCRSELVADMKTKMAKKDAESEKLNQKYEVLLNLTRAQAIVIQNLKFKNMTDKQLLSEAKMNLELKNAELTKSEEKLTHDKLGLKFQLAGLLKGKEKHVEEKGQLQLQISELMKAEDKLKEKIKRSRPS</sequence>
<name>A0A077S4U9_WHEAT</name>
<protein>
    <submittedName>
        <fullName evidence="3">Uncharacterized protein</fullName>
    </submittedName>
</protein>
<reference evidence="3" key="1">
    <citation type="journal article" date="2014" name="Science">
        <title>Structural and functional partitioning of bread wheat chromosome 3B.</title>
        <authorList>
            <person name="Choulet F."/>
            <person name="Alberti A."/>
            <person name="Theil S."/>
            <person name="Glover N."/>
            <person name="Barbe V."/>
            <person name="Daron J."/>
            <person name="Pingault L."/>
            <person name="Sourdille P."/>
            <person name="Couloux A."/>
            <person name="Paux E."/>
            <person name="Leroy P."/>
            <person name="Mangenot S."/>
            <person name="Guilhot N."/>
            <person name="Le Gouis J."/>
            <person name="Balfourier F."/>
            <person name="Alaux M."/>
            <person name="Jamilloux V."/>
            <person name="Poulain J."/>
            <person name="Durand C."/>
            <person name="Bellec A."/>
            <person name="Gaspin C."/>
            <person name="Safar J."/>
            <person name="Dolezel J."/>
            <person name="Rogers J."/>
            <person name="Vandepoele K."/>
            <person name="Aury J.M."/>
            <person name="Mayer K."/>
            <person name="Berges H."/>
            <person name="Quesneville H."/>
            <person name="Wincker P."/>
            <person name="Feuillet C."/>
        </authorList>
    </citation>
    <scope>NUCLEOTIDE SEQUENCE</scope>
</reference>
<dbReference type="AlphaFoldDB" id="A0A077S4U9"/>
<evidence type="ECO:0000256" key="1">
    <source>
        <dbReference type="SAM" id="Coils"/>
    </source>
</evidence>